<protein>
    <submittedName>
        <fullName evidence="3">AMP-dependent synthetase</fullName>
    </submittedName>
</protein>
<dbReference type="PANTHER" id="PTHR43767:SF1">
    <property type="entry name" value="NONRIBOSOMAL PEPTIDE SYNTHASE PES1 (EUROFUNG)-RELATED"/>
    <property type="match status" value="1"/>
</dbReference>
<dbReference type="InterPro" id="IPR025110">
    <property type="entry name" value="AMP-bd_C"/>
</dbReference>
<dbReference type="AlphaFoldDB" id="A0A6P2C316"/>
<dbReference type="Gene3D" id="3.30.300.30">
    <property type="match status" value="1"/>
</dbReference>
<dbReference type="Gene3D" id="3.40.50.12780">
    <property type="entry name" value="N-terminal domain of ligase-like"/>
    <property type="match status" value="1"/>
</dbReference>
<dbReference type="Proteomes" id="UP000460272">
    <property type="component" value="Unassembled WGS sequence"/>
</dbReference>
<gene>
    <name evidence="3" type="ORF">EAS64_09765</name>
</gene>
<sequence>MSKPASLPGLAARAGFTWRAGDGERRPLHAVLLRGVADAERLIDPLSRALDGSGPAVLPVDAALPAARISQLLDAFQPDAVIGPDGEARTRSGSSGVAADTAVIIGTSGSTGEPKGVELSAAALTHSARASLARVGARPGEQWLVCLPVSHVAGLQVLVRSLVGGTRPAVAADASAGALAASGCAHLSIVPTQLVRLLGEPGGREALAGFSSVLVGGAAAGAAALEEARAAGIAVVTTYGMSETCGGCVYDGVPLDGVAVREGGDGRLRISGPVLMSRYHERPDLTAAAFEHGPDGGREFVTSDLGYVDGGGRVVIRGRADDVIITGGHKVVPGEVSAVLSTCPGVREVVVVGRPDREWGERVTAVVVPADPADPPGLELLRMHVSARLPRYACPSEVVLTEAIPVLPSGKPDLASLKVART</sequence>
<accession>A0A6P2C316</accession>
<keyword evidence="4" id="KW-1185">Reference proteome</keyword>
<dbReference type="PROSITE" id="PS00455">
    <property type="entry name" value="AMP_BINDING"/>
    <property type="match status" value="1"/>
</dbReference>
<feature type="domain" description="AMP-dependent synthetase/ligase" evidence="1">
    <location>
        <begin position="98"/>
        <end position="254"/>
    </location>
</feature>
<organism evidence="3 4">
    <name type="scientific">Trebonia kvetii</name>
    <dbReference type="NCBI Taxonomy" id="2480626"/>
    <lineage>
        <taxon>Bacteria</taxon>
        <taxon>Bacillati</taxon>
        <taxon>Actinomycetota</taxon>
        <taxon>Actinomycetes</taxon>
        <taxon>Streptosporangiales</taxon>
        <taxon>Treboniaceae</taxon>
        <taxon>Trebonia</taxon>
    </lineage>
</organism>
<dbReference type="OrthoDB" id="9803968at2"/>
<dbReference type="InterPro" id="IPR000873">
    <property type="entry name" value="AMP-dep_synth/lig_dom"/>
</dbReference>
<dbReference type="SUPFAM" id="SSF56801">
    <property type="entry name" value="Acetyl-CoA synthetase-like"/>
    <property type="match status" value="1"/>
</dbReference>
<dbReference type="InterPro" id="IPR042099">
    <property type="entry name" value="ANL_N_sf"/>
</dbReference>
<dbReference type="PANTHER" id="PTHR43767">
    <property type="entry name" value="LONG-CHAIN-FATTY-ACID--COA LIGASE"/>
    <property type="match status" value="1"/>
</dbReference>
<dbReference type="InterPro" id="IPR050237">
    <property type="entry name" value="ATP-dep_AMP-bd_enzyme"/>
</dbReference>
<name>A0A6P2C316_9ACTN</name>
<evidence type="ECO:0000259" key="2">
    <source>
        <dbReference type="Pfam" id="PF13193"/>
    </source>
</evidence>
<feature type="domain" description="AMP-binding enzyme C-terminal" evidence="2">
    <location>
        <begin position="335"/>
        <end position="411"/>
    </location>
</feature>
<comment type="caution">
    <text evidence="3">The sequence shown here is derived from an EMBL/GenBank/DDBJ whole genome shotgun (WGS) entry which is preliminary data.</text>
</comment>
<evidence type="ECO:0000259" key="1">
    <source>
        <dbReference type="Pfam" id="PF00501"/>
    </source>
</evidence>
<dbReference type="InterPro" id="IPR045851">
    <property type="entry name" value="AMP-bd_C_sf"/>
</dbReference>
<proteinExistence type="predicted"/>
<dbReference type="GO" id="GO:0016878">
    <property type="term" value="F:acid-thiol ligase activity"/>
    <property type="evidence" value="ECO:0007669"/>
    <property type="project" value="UniProtKB-ARBA"/>
</dbReference>
<evidence type="ECO:0000313" key="3">
    <source>
        <dbReference type="EMBL" id="TVZ05774.1"/>
    </source>
</evidence>
<dbReference type="Pfam" id="PF13193">
    <property type="entry name" value="AMP-binding_C"/>
    <property type="match status" value="1"/>
</dbReference>
<reference evidence="3 4" key="1">
    <citation type="submission" date="2018-11" db="EMBL/GenBank/DDBJ databases">
        <title>Trebonia kvetii gen.nov., sp.nov., a novel acidophilic actinobacterium, and proposal of the new actinobacterial family Treboniaceae fam. nov.</title>
        <authorList>
            <person name="Rapoport D."/>
            <person name="Sagova-Mareckova M."/>
            <person name="Sedlacek I."/>
            <person name="Provaznik J."/>
            <person name="Kralova S."/>
            <person name="Pavlinic D."/>
            <person name="Benes V."/>
            <person name="Kopecky J."/>
        </authorList>
    </citation>
    <scope>NUCLEOTIDE SEQUENCE [LARGE SCALE GENOMIC DNA]</scope>
    <source>
        <strain evidence="3 4">15Tr583</strain>
    </source>
</reference>
<evidence type="ECO:0000313" key="4">
    <source>
        <dbReference type="Proteomes" id="UP000460272"/>
    </source>
</evidence>
<dbReference type="InterPro" id="IPR020845">
    <property type="entry name" value="AMP-binding_CS"/>
</dbReference>
<dbReference type="Pfam" id="PF00501">
    <property type="entry name" value="AMP-binding"/>
    <property type="match status" value="1"/>
</dbReference>
<dbReference type="EMBL" id="RPFW01000002">
    <property type="protein sequence ID" value="TVZ05774.1"/>
    <property type="molecule type" value="Genomic_DNA"/>
</dbReference>